<accession>A0A7U7ETI9</accession>
<evidence type="ECO:0000256" key="6">
    <source>
        <dbReference type="ARBA" id="ARBA00049244"/>
    </source>
</evidence>
<dbReference type="FunFam" id="1.10.132.60:FF:000008">
    <property type="entry name" value="DNA polymerase"/>
    <property type="match status" value="1"/>
</dbReference>
<dbReference type="InterPro" id="IPR017964">
    <property type="entry name" value="DNA-dir_DNA_pol_B_CS"/>
</dbReference>
<dbReference type="GO" id="GO:0009432">
    <property type="term" value="P:SOS response"/>
    <property type="evidence" value="ECO:0007669"/>
    <property type="project" value="TreeGrafter"/>
</dbReference>
<organism evidence="11 12">
    <name type="scientific">Zestomonas carbonaria</name>
    <dbReference type="NCBI Taxonomy" id="2762745"/>
    <lineage>
        <taxon>Bacteria</taxon>
        <taxon>Pseudomonadati</taxon>
        <taxon>Pseudomonadota</taxon>
        <taxon>Gammaproteobacteria</taxon>
        <taxon>Pseudomonadales</taxon>
        <taxon>Pseudomonadaceae</taxon>
        <taxon>Zestomonas</taxon>
    </lineage>
</organism>
<dbReference type="PANTHER" id="PTHR10322">
    <property type="entry name" value="DNA POLYMERASE CATALYTIC SUBUNIT"/>
    <property type="match status" value="1"/>
</dbReference>
<dbReference type="PANTHER" id="PTHR10322:SF23">
    <property type="entry name" value="DNA POLYMERASE DELTA CATALYTIC SUBUNIT"/>
    <property type="match status" value="1"/>
</dbReference>
<dbReference type="NCBIfam" id="NF004421">
    <property type="entry name" value="PRK05762.1-2"/>
    <property type="match status" value="1"/>
</dbReference>
<dbReference type="FunFam" id="3.90.1600.10:FF:000030">
    <property type="entry name" value="DNA polymerase II"/>
    <property type="match status" value="1"/>
</dbReference>
<dbReference type="InterPro" id="IPR042087">
    <property type="entry name" value="DNA_pol_B_thumb"/>
</dbReference>
<gene>
    <name evidence="11" type="primary">polB</name>
    <name evidence="11" type="ORF">PSEWESI4_04895</name>
</gene>
<evidence type="ECO:0000256" key="7">
    <source>
        <dbReference type="RuleBase" id="RU000442"/>
    </source>
</evidence>
<dbReference type="FunFam" id="3.90.1600.10:FF:000009">
    <property type="entry name" value="DNA polymerase"/>
    <property type="match status" value="1"/>
</dbReference>
<proteinExistence type="inferred from homology"/>
<evidence type="ECO:0000256" key="2">
    <source>
        <dbReference type="ARBA" id="ARBA00022679"/>
    </source>
</evidence>
<dbReference type="FunFam" id="3.30.420.10:FF:000052">
    <property type="entry name" value="DNA polymerase"/>
    <property type="match status" value="1"/>
</dbReference>
<protein>
    <recommendedName>
        <fullName evidence="7">DNA polymerase</fullName>
        <ecNumber evidence="7">2.7.7.7</ecNumber>
    </recommendedName>
</protein>
<dbReference type="Gene3D" id="3.30.420.10">
    <property type="entry name" value="Ribonuclease H-like superfamily/Ribonuclease H"/>
    <property type="match status" value="1"/>
</dbReference>
<dbReference type="Proteomes" id="UP000583387">
    <property type="component" value="Unassembled WGS sequence"/>
</dbReference>
<evidence type="ECO:0000313" key="11">
    <source>
        <dbReference type="EMBL" id="CAD5110572.1"/>
    </source>
</evidence>
<keyword evidence="4 7" id="KW-0239">DNA-directed DNA polymerase</keyword>
<dbReference type="Gene3D" id="1.10.132.60">
    <property type="entry name" value="DNA polymerase family B, C-terminal domain"/>
    <property type="match status" value="1"/>
</dbReference>
<dbReference type="Pfam" id="PF00136">
    <property type="entry name" value="DNA_pol_B"/>
    <property type="match status" value="1"/>
</dbReference>
<keyword evidence="5 7" id="KW-0238">DNA-binding</keyword>
<dbReference type="SUPFAM" id="SSF56672">
    <property type="entry name" value="DNA/RNA polymerases"/>
    <property type="match status" value="1"/>
</dbReference>
<evidence type="ECO:0000259" key="10">
    <source>
        <dbReference type="Pfam" id="PF22587"/>
    </source>
</evidence>
<feature type="domain" description="DNA-directed DNA polymerase family B exonuclease" evidence="9">
    <location>
        <begin position="197"/>
        <end position="299"/>
    </location>
</feature>
<comment type="caution">
    <text evidence="11">The sequence shown here is derived from an EMBL/GenBank/DDBJ whole genome shotgun (WGS) entry which is preliminary data.</text>
</comment>
<comment type="catalytic activity">
    <reaction evidence="6 7">
        <text>DNA(n) + a 2'-deoxyribonucleoside 5'-triphosphate = DNA(n+1) + diphosphate</text>
        <dbReference type="Rhea" id="RHEA:22508"/>
        <dbReference type="Rhea" id="RHEA-COMP:17339"/>
        <dbReference type="Rhea" id="RHEA-COMP:17340"/>
        <dbReference type="ChEBI" id="CHEBI:33019"/>
        <dbReference type="ChEBI" id="CHEBI:61560"/>
        <dbReference type="ChEBI" id="CHEBI:173112"/>
        <dbReference type="EC" id="2.7.7.7"/>
    </reaction>
</comment>
<evidence type="ECO:0000259" key="8">
    <source>
        <dbReference type="Pfam" id="PF00136"/>
    </source>
</evidence>
<dbReference type="Pfam" id="PF03104">
    <property type="entry name" value="DNA_pol_B_exo1"/>
    <property type="match status" value="1"/>
</dbReference>
<dbReference type="GO" id="GO:0008296">
    <property type="term" value="F:3'-5'-DNA exonuclease activity"/>
    <property type="evidence" value="ECO:0007669"/>
    <property type="project" value="TreeGrafter"/>
</dbReference>
<keyword evidence="3 7" id="KW-0548">Nucleotidyltransferase</keyword>
<dbReference type="InterPro" id="IPR006133">
    <property type="entry name" value="DNA-dir_DNA_pol_B_exonuc"/>
</dbReference>
<name>A0A7U7ETI9_9GAMM</name>
<dbReference type="InterPro" id="IPR006172">
    <property type="entry name" value="DNA-dir_DNA_pol_B"/>
</dbReference>
<dbReference type="GO" id="GO:0045004">
    <property type="term" value="P:DNA replication proofreading"/>
    <property type="evidence" value="ECO:0007669"/>
    <property type="project" value="TreeGrafter"/>
</dbReference>
<dbReference type="PROSITE" id="PS00116">
    <property type="entry name" value="DNA_POLYMERASE_B"/>
    <property type="match status" value="1"/>
</dbReference>
<evidence type="ECO:0000313" key="12">
    <source>
        <dbReference type="Proteomes" id="UP000583387"/>
    </source>
</evidence>
<evidence type="ECO:0000259" key="9">
    <source>
        <dbReference type="Pfam" id="PF03104"/>
    </source>
</evidence>
<dbReference type="InterPro" id="IPR012337">
    <property type="entry name" value="RNaseH-like_sf"/>
</dbReference>
<dbReference type="InterPro" id="IPR036397">
    <property type="entry name" value="RNaseH_sf"/>
</dbReference>
<evidence type="ECO:0000256" key="3">
    <source>
        <dbReference type="ARBA" id="ARBA00022695"/>
    </source>
</evidence>
<dbReference type="EC" id="2.7.7.7" evidence="7"/>
<dbReference type="PRINTS" id="PR00106">
    <property type="entry name" value="DNAPOLB"/>
</dbReference>
<keyword evidence="12" id="KW-1185">Reference proteome</keyword>
<dbReference type="Gene3D" id="3.90.1600.10">
    <property type="entry name" value="Palm domain of DNA polymerase"/>
    <property type="match status" value="2"/>
</dbReference>
<evidence type="ECO:0000256" key="1">
    <source>
        <dbReference type="ARBA" id="ARBA00005755"/>
    </source>
</evidence>
<dbReference type="SUPFAM" id="SSF53098">
    <property type="entry name" value="Ribonuclease H-like"/>
    <property type="match status" value="1"/>
</dbReference>
<dbReference type="Pfam" id="PF22587">
    <property type="entry name" value="DNApolII_insertion"/>
    <property type="match status" value="1"/>
</dbReference>
<dbReference type="GO" id="GO:0000166">
    <property type="term" value="F:nucleotide binding"/>
    <property type="evidence" value="ECO:0007669"/>
    <property type="project" value="InterPro"/>
</dbReference>
<dbReference type="EMBL" id="CAJFCI010000099">
    <property type="protein sequence ID" value="CAD5110572.1"/>
    <property type="molecule type" value="Genomic_DNA"/>
</dbReference>
<feature type="domain" description="DNA-directed DNA polymerase family B multifunctional" evidence="8">
    <location>
        <begin position="381"/>
        <end position="764"/>
    </location>
</feature>
<dbReference type="CDD" id="cd05784">
    <property type="entry name" value="DNA_polB_II_exo"/>
    <property type="match status" value="1"/>
</dbReference>
<comment type="similarity">
    <text evidence="1 7">Belongs to the DNA polymerase type-B family.</text>
</comment>
<dbReference type="InterPro" id="IPR055208">
    <property type="entry name" value="PolB_insertion"/>
</dbReference>
<dbReference type="NCBIfam" id="NF004422">
    <property type="entry name" value="PRK05762.1-4"/>
    <property type="match status" value="1"/>
</dbReference>
<dbReference type="Pfam" id="PF21474">
    <property type="entry name" value="DNApolII_N"/>
    <property type="match status" value="1"/>
</dbReference>
<dbReference type="Gene3D" id="2.40.50.590">
    <property type="match status" value="2"/>
</dbReference>
<dbReference type="AlphaFoldDB" id="A0A7U7ETI9"/>
<reference evidence="11 12" key="1">
    <citation type="submission" date="2020-08" db="EMBL/GenBank/DDBJ databases">
        <authorList>
            <person name="Criscuolo A."/>
        </authorList>
    </citation>
    <scope>NUCLEOTIDE SEQUENCE [LARGE SCALE GENOMIC DNA]</scope>
    <source>
        <strain evidence="11">CIP111764</strain>
    </source>
</reference>
<dbReference type="SMART" id="SM00486">
    <property type="entry name" value="POLBc"/>
    <property type="match status" value="1"/>
</dbReference>
<dbReference type="CDD" id="cd05537">
    <property type="entry name" value="POLBc_Pol_II"/>
    <property type="match status" value="1"/>
</dbReference>
<evidence type="ECO:0000256" key="4">
    <source>
        <dbReference type="ARBA" id="ARBA00022932"/>
    </source>
</evidence>
<keyword evidence="7" id="KW-0235">DNA replication</keyword>
<keyword evidence="2 7" id="KW-0808">Transferase</keyword>
<dbReference type="InterPro" id="IPR043502">
    <property type="entry name" value="DNA/RNA_pol_sf"/>
</dbReference>
<dbReference type="InterPro" id="IPR050240">
    <property type="entry name" value="DNA_pol_type-B"/>
</dbReference>
<dbReference type="InterPro" id="IPR006134">
    <property type="entry name" value="DNA-dir_DNA_pol_B_multi_dom"/>
</dbReference>
<sequence>MVNLQQGFVLTRHWRDTPAGTEVEFWLATDAGPRHIRLPYQPSVAFIPAEQREWAEPLLAGEREVELRPLGLCDFHHRPVLGLYCRQHRQLMQLDKLLRKAGLDVYEADVRPPERYMMERFITAPVWFGGTPGGDGLLLDAQMKPAQDYRPRLKLVSLDIETNIRGDLYSIALEGCGERQVYMLGPVNGAGDEVDFQLDYCDTRAEMLEKLNQWLIRHDPDAIIGWNLVQFDLRVLHEHAERLKVPLRLGRGGDEMGWREHGSRNNHYFAEAAGRLIIDGIEALRSATWSFPSFSLENVAQTLLGEGKSIATPYQRMDEIDRMFAEDKPALARYNLKDCELVTRIFEKTELLTFLLERATVTGLPADRSGGSVAAFTHLYMPLMHRQGFVAPNLGEKVPEASPGGFVMDSRPGLYESVLVLDYKSLYPSIIRTFLIDPVGLIEGLRHPGNDESVPGFRGARFSRTRHSLPSIVERVWQGREAAKREHNQPLSQALKIIMNSFYGVLGSSGCRFFDPRLASSITMRGHEIMRRTRELIEAEGQVVIYGDTDSTFVWLGHEHGEEDAERIGRALVRHVNQWWRDHLRQEFGLESALELQFETHYRRFLMPTVRGAEEGSKKRYAGLARRADGSEEMVFKGLETVRTDWSPLAQQFQQELYLRIFNRQPYQDYVRDYVRRTLAGELDELLIYRKRLRRRLDDYQRNVPPHVRAARIADEYNERQGRPRQYQSGGWISYVMTVVGPEPLETRRAAIDYDHYVTRQLQPVADAILPFVHDDFSRLIDGQLSLF</sequence>
<dbReference type="GO" id="GO:0003677">
    <property type="term" value="F:DNA binding"/>
    <property type="evidence" value="ECO:0007669"/>
    <property type="project" value="UniProtKB-KW"/>
</dbReference>
<evidence type="ECO:0000256" key="5">
    <source>
        <dbReference type="ARBA" id="ARBA00023125"/>
    </source>
</evidence>
<feature type="domain" description="DNA polymerase II insertion" evidence="10">
    <location>
        <begin position="43"/>
        <end position="103"/>
    </location>
</feature>
<dbReference type="GO" id="GO:0003887">
    <property type="term" value="F:DNA-directed DNA polymerase activity"/>
    <property type="evidence" value="ECO:0007669"/>
    <property type="project" value="UniProtKB-KW"/>
</dbReference>
<dbReference type="InterPro" id="IPR023211">
    <property type="entry name" value="DNA_pol_palm_dom_sf"/>
</dbReference>